<protein>
    <submittedName>
        <fullName evidence="2">Uncharacterized protein</fullName>
    </submittedName>
</protein>
<evidence type="ECO:0000256" key="1">
    <source>
        <dbReference type="SAM" id="MobiDB-lite"/>
    </source>
</evidence>
<proteinExistence type="predicted"/>
<keyword evidence="3" id="KW-1185">Reference proteome</keyword>
<accession>A0A4R6EDU3</accession>
<dbReference type="EMBL" id="SNVV01000002">
    <property type="protein sequence ID" value="TDN56365.1"/>
    <property type="molecule type" value="Genomic_DNA"/>
</dbReference>
<dbReference type="Proteomes" id="UP000295129">
    <property type="component" value="Unassembled WGS sequence"/>
</dbReference>
<sequence>MHAATPAEHHTLEAEYEGADELPDEVDQRLGEIETALATFEARPVRFEAGDIGRAGVFISIAHDGSVDIPWDWLAALDTSGASGSSRASWRKKIVMSASAPAIKPCSGTTERR</sequence>
<organism evidence="2 3">
    <name type="scientific">Azoarcus indigens</name>
    <dbReference type="NCBI Taxonomy" id="29545"/>
    <lineage>
        <taxon>Bacteria</taxon>
        <taxon>Pseudomonadati</taxon>
        <taxon>Pseudomonadota</taxon>
        <taxon>Betaproteobacteria</taxon>
        <taxon>Rhodocyclales</taxon>
        <taxon>Zoogloeaceae</taxon>
        <taxon>Azoarcus</taxon>
    </lineage>
</organism>
<feature type="region of interest" description="Disordered" evidence="1">
    <location>
        <begin position="1"/>
        <end position="21"/>
    </location>
</feature>
<comment type="caution">
    <text evidence="2">The sequence shown here is derived from an EMBL/GenBank/DDBJ whole genome shotgun (WGS) entry which is preliminary data.</text>
</comment>
<reference evidence="2 3" key="1">
    <citation type="submission" date="2019-03" db="EMBL/GenBank/DDBJ databases">
        <title>Genomic Encyclopedia of Type Strains, Phase IV (KMG-IV): sequencing the most valuable type-strain genomes for metagenomic binning, comparative biology and taxonomic classification.</title>
        <authorList>
            <person name="Goeker M."/>
        </authorList>
    </citation>
    <scope>NUCLEOTIDE SEQUENCE [LARGE SCALE GENOMIC DNA]</scope>
    <source>
        <strain evidence="2 3">DSM 12121</strain>
    </source>
</reference>
<gene>
    <name evidence="2" type="ORF">C7389_102301</name>
</gene>
<dbReference type="RefSeq" id="WP_211168174.1">
    <property type="nucleotide sequence ID" value="NZ_SNVV01000002.1"/>
</dbReference>
<evidence type="ECO:0000313" key="2">
    <source>
        <dbReference type="EMBL" id="TDN56365.1"/>
    </source>
</evidence>
<evidence type="ECO:0000313" key="3">
    <source>
        <dbReference type="Proteomes" id="UP000295129"/>
    </source>
</evidence>
<dbReference type="AlphaFoldDB" id="A0A4R6EDU3"/>
<name>A0A4R6EDU3_9RHOO</name>